<keyword evidence="5" id="KW-0418">Kinase</keyword>
<dbReference type="InterPro" id="IPR001610">
    <property type="entry name" value="PAC"/>
</dbReference>
<dbReference type="PROSITE" id="PS50109">
    <property type="entry name" value="HIS_KIN"/>
    <property type="match status" value="1"/>
</dbReference>
<dbReference type="SUPFAM" id="SSF47384">
    <property type="entry name" value="Homodimeric domain of signal transducing histidine kinase"/>
    <property type="match status" value="1"/>
</dbReference>
<name>A0A3N6MAK8_NATCH</name>
<keyword evidence="3" id="KW-0597">Phosphoprotein</keyword>
<dbReference type="InterPro" id="IPR035965">
    <property type="entry name" value="PAS-like_dom_sf"/>
</dbReference>
<evidence type="ECO:0000259" key="6">
    <source>
        <dbReference type="PROSITE" id="PS50109"/>
    </source>
</evidence>
<dbReference type="SMART" id="SM00091">
    <property type="entry name" value="PAS"/>
    <property type="match status" value="2"/>
</dbReference>
<evidence type="ECO:0000259" key="8">
    <source>
        <dbReference type="PROSITE" id="PS50113"/>
    </source>
</evidence>
<dbReference type="GO" id="GO:0000155">
    <property type="term" value="F:phosphorelay sensor kinase activity"/>
    <property type="evidence" value="ECO:0007669"/>
    <property type="project" value="InterPro"/>
</dbReference>
<keyword evidence="4" id="KW-0808">Transferase</keyword>
<dbReference type="InterPro" id="IPR013656">
    <property type="entry name" value="PAS_4"/>
</dbReference>
<dbReference type="PRINTS" id="PR00344">
    <property type="entry name" value="BCTRLSENSOR"/>
</dbReference>
<comment type="catalytic activity">
    <reaction evidence="1">
        <text>ATP + protein L-histidine = ADP + protein N-phospho-L-histidine.</text>
        <dbReference type="EC" id="2.7.13.3"/>
    </reaction>
</comment>
<dbReference type="PROSITE" id="PS50113">
    <property type="entry name" value="PAC"/>
    <property type="match status" value="2"/>
</dbReference>
<dbReference type="InterPro" id="IPR036890">
    <property type="entry name" value="HATPase_C_sf"/>
</dbReference>
<feature type="domain" description="PAS" evidence="7">
    <location>
        <begin position="21"/>
        <end position="91"/>
    </location>
</feature>
<dbReference type="FunFam" id="3.30.565.10:FF:000006">
    <property type="entry name" value="Sensor histidine kinase WalK"/>
    <property type="match status" value="1"/>
</dbReference>
<evidence type="ECO:0000256" key="3">
    <source>
        <dbReference type="ARBA" id="ARBA00022553"/>
    </source>
</evidence>
<keyword evidence="10" id="KW-1185">Reference proteome</keyword>
<evidence type="ECO:0000313" key="10">
    <source>
        <dbReference type="Proteomes" id="UP000281431"/>
    </source>
</evidence>
<dbReference type="InterPro" id="IPR004358">
    <property type="entry name" value="Sig_transdc_His_kin-like_C"/>
</dbReference>
<comment type="caution">
    <text evidence="9">The sequence shown here is derived from an EMBL/GenBank/DDBJ whole genome shotgun (WGS) entry which is preliminary data.</text>
</comment>
<dbReference type="PANTHER" id="PTHR43304:SF1">
    <property type="entry name" value="PAC DOMAIN-CONTAINING PROTEIN"/>
    <property type="match status" value="1"/>
</dbReference>
<dbReference type="EC" id="2.7.13.3" evidence="2"/>
<feature type="domain" description="Histidine kinase" evidence="6">
    <location>
        <begin position="281"/>
        <end position="494"/>
    </location>
</feature>
<organism evidence="9 10">
    <name type="scientific">Natrarchaeobius chitinivorans</name>
    <dbReference type="NCBI Taxonomy" id="1679083"/>
    <lineage>
        <taxon>Archaea</taxon>
        <taxon>Methanobacteriati</taxon>
        <taxon>Methanobacteriota</taxon>
        <taxon>Stenosarchaea group</taxon>
        <taxon>Halobacteria</taxon>
        <taxon>Halobacteriales</taxon>
        <taxon>Natrialbaceae</taxon>
        <taxon>Natrarchaeobius</taxon>
    </lineage>
</organism>
<dbReference type="SMART" id="SM00086">
    <property type="entry name" value="PAC"/>
    <property type="match status" value="2"/>
</dbReference>
<dbReference type="Gene3D" id="3.30.450.20">
    <property type="entry name" value="PAS domain"/>
    <property type="match status" value="2"/>
</dbReference>
<evidence type="ECO:0000259" key="7">
    <source>
        <dbReference type="PROSITE" id="PS50112"/>
    </source>
</evidence>
<dbReference type="AlphaFoldDB" id="A0A3N6MAK8"/>
<protein>
    <recommendedName>
        <fullName evidence="2">histidine kinase</fullName>
        <ecNumber evidence="2">2.7.13.3</ecNumber>
    </recommendedName>
</protein>
<accession>A0A3N6MAK8</accession>
<sequence>MSDRERSDGDSFWGDVDDGDALERFEALVDAVGDGLYRLDALGHFVGVNETVLETTGYERADLLGAHVSAVLDDESVERIERDFRRRLAAGDHDDPVRAHEITVETADGDVITCDLRITLLVSDGTFRGSVGVVRDVTDRRRELERYETIVETIRDGVYVLDEEYRFVSVNEAYTEMTGYPRSELLGAHCSLVVDDDVSSRAASASRELACEPADDAATIEADIRRADGDRLPAESRFTPLPSPDGSFHGTVGVVRDVTERREYERKLEASNERLEQFAYAASHDLQEPLRMITSYLQLLERRYGDAFDDDGEEFLAYAVDGADRMREMIDGLLAYSRVDTQGEPFESVDLDAVLADACRDLQFRIDESGAELAAEPLPRVRCDGGQIRQVFQNLLENAIAYSGEGSPRIDVSADRTGSTWRISVRDDGVGIDPADADRAFEMFQRFHAREEHAGTGIGLALCKRIVERHGGEIRIDSEPGEGATVSFTLPVAEP</sequence>
<dbReference type="InterPro" id="IPR036097">
    <property type="entry name" value="HisK_dim/P_sf"/>
</dbReference>
<dbReference type="InterPro" id="IPR003661">
    <property type="entry name" value="HisK_dim/P_dom"/>
</dbReference>
<dbReference type="Pfam" id="PF02518">
    <property type="entry name" value="HATPase_c"/>
    <property type="match status" value="1"/>
</dbReference>
<dbReference type="OrthoDB" id="106630at2157"/>
<dbReference type="Pfam" id="PF13426">
    <property type="entry name" value="PAS_9"/>
    <property type="match status" value="1"/>
</dbReference>
<dbReference type="Gene3D" id="1.10.287.130">
    <property type="match status" value="1"/>
</dbReference>
<feature type="domain" description="PAC" evidence="8">
    <location>
        <begin position="98"/>
        <end position="149"/>
    </location>
</feature>
<evidence type="ECO:0000256" key="1">
    <source>
        <dbReference type="ARBA" id="ARBA00000085"/>
    </source>
</evidence>
<dbReference type="SMART" id="SM00388">
    <property type="entry name" value="HisKA"/>
    <property type="match status" value="1"/>
</dbReference>
<dbReference type="InterPro" id="IPR000014">
    <property type="entry name" value="PAS"/>
</dbReference>
<dbReference type="InterPro" id="IPR052162">
    <property type="entry name" value="Sensor_kinase/Photoreceptor"/>
</dbReference>
<evidence type="ECO:0000256" key="5">
    <source>
        <dbReference type="ARBA" id="ARBA00022777"/>
    </source>
</evidence>
<dbReference type="Gene3D" id="3.30.565.10">
    <property type="entry name" value="Histidine kinase-like ATPase, C-terminal domain"/>
    <property type="match status" value="1"/>
</dbReference>
<dbReference type="PROSITE" id="PS50112">
    <property type="entry name" value="PAS"/>
    <property type="match status" value="2"/>
</dbReference>
<dbReference type="SMART" id="SM00387">
    <property type="entry name" value="HATPase_c"/>
    <property type="match status" value="1"/>
</dbReference>
<feature type="domain" description="PAC" evidence="8">
    <location>
        <begin position="218"/>
        <end position="270"/>
    </location>
</feature>
<dbReference type="NCBIfam" id="TIGR00229">
    <property type="entry name" value="sensory_box"/>
    <property type="match status" value="2"/>
</dbReference>
<dbReference type="CDD" id="cd00082">
    <property type="entry name" value="HisKA"/>
    <property type="match status" value="1"/>
</dbReference>
<evidence type="ECO:0000256" key="2">
    <source>
        <dbReference type="ARBA" id="ARBA00012438"/>
    </source>
</evidence>
<feature type="domain" description="PAS" evidence="7">
    <location>
        <begin position="143"/>
        <end position="187"/>
    </location>
</feature>
<gene>
    <name evidence="9" type="ORF">EA472_09375</name>
</gene>
<dbReference type="Pfam" id="PF08448">
    <property type="entry name" value="PAS_4"/>
    <property type="match status" value="1"/>
</dbReference>
<dbReference type="CDD" id="cd00130">
    <property type="entry name" value="PAS"/>
    <property type="match status" value="2"/>
</dbReference>
<dbReference type="PANTHER" id="PTHR43304">
    <property type="entry name" value="PHYTOCHROME-LIKE PROTEIN CPH1"/>
    <property type="match status" value="1"/>
</dbReference>
<dbReference type="EMBL" id="REFZ01000005">
    <property type="protein sequence ID" value="RQH00834.1"/>
    <property type="molecule type" value="Genomic_DNA"/>
</dbReference>
<dbReference type="Pfam" id="PF00512">
    <property type="entry name" value="HisKA"/>
    <property type="match status" value="1"/>
</dbReference>
<reference evidence="9 10" key="1">
    <citation type="submission" date="2018-10" db="EMBL/GenBank/DDBJ databases">
        <title>Natrarchaeobius chitinivorans gen. nov., sp. nov., and Natrarchaeobius haloalkaliphilus sp. nov., alkaliphilic, chitin-utilizing haloarchaea from hypersaline alkaline lakes.</title>
        <authorList>
            <person name="Sorokin D.Y."/>
            <person name="Elcheninov A.G."/>
            <person name="Kostrikina N.A."/>
            <person name="Bale N.J."/>
            <person name="Sinninghe Damste J.S."/>
            <person name="Khijniak T.V."/>
            <person name="Kublanov I.V."/>
            <person name="Toshchakov S.V."/>
        </authorList>
    </citation>
    <scope>NUCLEOTIDE SEQUENCE [LARGE SCALE GENOMIC DNA]</scope>
    <source>
        <strain evidence="9 10">AArcht7</strain>
    </source>
</reference>
<dbReference type="InterPro" id="IPR005467">
    <property type="entry name" value="His_kinase_dom"/>
</dbReference>
<dbReference type="SUPFAM" id="SSF55785">
    <property type="entry name" value="PYP-like sensor domain (PAS domain)"/>
    <property type="match status" value="2"/>
</dbReference>
<dbReference type="InterPro" id="IPR000700">
    <property type="entry name" value="PAS-assoc_C"/>
</dbReference>
<dbReference type="InterPro" id="IPR003594">
    <property type="entry name" value="HATPase_dom"/>
</dbReference>
<evidence type="ECO:0000256" key="4">
    <source>
        <dbReference type="ARBA" id="ARBA00022679"/>
    </source>
</evidence>
<dbReference type="Proteomes" id="UP000281431">
    <property type="component" value="Unassembled WGS sequence"/>
</dbReference>
<evidence type="ECO:0000313" key="9">
    <source>
        <dbReference type="EMBL" id="RQH00834.1"/>
    </source>
</evidence>
<proteinExistence type="predicted"/>
<dbReference type="SUPFAM" id="SSF55874">
    <property type="entry name" value="ATPase domain of HSP90 chaperone/DNA topoisomerase II/histidine kinase"/>
    <property type="match status" value="1"/>
</dbReference>